<evidence type="ECO:0000256" key="1">
    <source>
        <dbReference type="SAM" id="Phobius"/>
    </source>
</evidence>
<dbReference type="AlphaFoldDB" id="A0A242K1U3"/>
<keyword evidence="3" id="KW-1185">Reference proteome</keyword>
<dbReference type="STRING" id="1987383.A5844_001567"/>
<gene>
    <name evidence="2" type="ORF">A5844_001567</name>
</gene>
<keyword evidence="1" id="KW-0472">Membrane</keyword>
<evidence type="ECO:0000313" key="2">
    <source>
        <dbReference type="EMBL" id="OTP11432.1"/>
    </source>
</evidence>
<feature type="transmembrane region" description="Helical" evidence="1">
    <location>
        <begin position="12"/>
        <end position="34"/>
    </location>
</feature>
<sequence>PVISSSEKKYFYNYYLMLSLIYILLLGKSAPFFYSLHYPKGAHEIDEGNLHIKKIKQIVNEIFIDHPKKTLIVYYISSLIYNLLQSESTENLTIYIQMNKTLTGNYHIQNRLQQLFDERMIRLTENPEQADLIITDWFDDSYQNGKIFYLDPSREKEQWVDLVTMIQKLYLRKMI</sequence>
<name>A0A242K1U3_9ENTE</name>
<accession>A0A242K1U3</accession>
<evidence type="ECO:0000313" key="3">
    <source>
        <dbReference type="Proteomes" id="UP000194933"/>
    </source>
</evidence>
<reference evidence="2 3" key="1">
    <citation type="submission" date="2017-05" db="EMBL/GenBank/DDBJ databases">
        <title>The Genome Sequence of Enterococcus sp. 10A9_DIV0425.</title>
        <authorList>
            <consortium name="The Broad Institute Genomics Platform"/>
            <consortium name="The Broad Institute Genomic Center for Infectious Diseases"/>
            <person name="Earl A."/>
            <person name="Manson A."/>
            <person name="Schwartman J."/>
            <person name="Gilmore M."/>
            <person name="Abouelleil A."/>
            <person name="Cao P."/>
            <person name="Chapman S."/>
            <person name="Cusick C."/>
            <person name="Shea T."/>
            <person name="Young S."/>
            <person name="Neafsey D."/>
            <person name="Nusbaum C."/>
            <person name="Birren B."/>
        </authorList>
    </citation>
    <scope>NUCLEOTIDE SEQUENCE [LARGE SCALE GENOMIC DNA]</scope>
    <source>
        <strain evidence="2 3">10A9_DIV0425</strain>
    </source>
</reference>
<organism evidence="2 3">
    <name type="scientific">Candidatus Enterococcus wittei</name>
    <dbReference type="NCBI Taxonomy" id="1987383"/>
    <lineage>
        <taxon>Bacteria</taxon>
        <taxon>Bacillati</taxon>
        <taxon>Bacillota</taxon>
        <taxon>Bacilli</taxon>
        <taxon>Lactobacillales</taxon>
        <taxon>Enterococcaceae</taxon>
        <taxon>Enterococcus</taxon>
    </lineage>
</organism>
<comment type="caution">
    <text evidence="2">The sequence shown here is derived from an EMBL/GenBank/DDBJ whole genome shotgun (WGS) entry which is preliminary data.</text>
</comment>
<feature type="non-terminal residue" evidence="2">
    <location>
        <position position="1"/>
    </location>
</feature>
<dbReference type="Proteomes" id="UP000194933">
    <property type="component" value="Unassembled WGS sequence"/>
</dbReference>
<protein>
    <submittedName>
        <fullName evidence="2">Uncharacterized protein</fullName>
    </submittedName>
</protein>
<dbReference type="EMBL" id="NGMO01000002">
    <property type="protein sequence ID" value="OTP11432.1"/>
    <property type="molecule type" value="Genomic_DNA"/>
</dbReference>
<keyword evidence="1" id="KW-1133">Transmembrane helix</keyword>
<proteinExistence type="predicted"/>
<keyword evidence="1" id="KW-0812">Transmembrane</keyword>